<dbReference type="EMBL" id="JAVTTO010000004">
    <property type="protein sequence ID" value="MDT7832837.1"/>
    <property type="molecule type" value="Genomic_DNA"/>
</dbReference>
<evidence type="ECO:0000313" key="2">
    <source>
        <dbReference type="Proteomes" id="UP001257277"/>
    </source>
</evidence>
<protein>
    <recommendedName>
        <fullName evidence="3">DUF481 domain-containing protein</fullName>
    </recommendedName>
</protein>
<dbReference type="PROSITE" id="PS51257">
    <property type="entry name" value="PROKAR_LIPOPROTEIN"/>
    <property type="match status" value="1"/>
</dbReference>
<organism evidence="1 2">
    <name type="scientific">Asprobacillus argus</name>
    <dbReference type="NCBI Taxonomy" id="3076534"/>
    <lineage>
        <taxon>Bacteria</taxon>
        <taxon>Pseudomonadati</taxon>
        <taxon>Bacteroidota</taxon>
        <taxon>Flavobacteriia</taxon>
        <taxon>Flavobacteriales</taxon>
        <taxon>Flavobacteriaceae</taxon>
        <taxon>Asprobacillus</taxon>
    </lineage>
</organism>
<dbReference type="RefSeq" id="WP_349242090.1">
    <property type="nucleotide sequence ID" value="NZ_JAVTTO010000004.1"/>
</dbReference>
<reference evidence="1 2" key="1">
    <citation type="submission" date="2023-09" db="EMBL/GenBank/DDBJ databases">
        <title>Novel taxa isolated from Blanes Bay.</title>
        <authorList>
            <person name="Rey-Velasco X."/>
            <person name="Lucena T."/>
        </authorList>
    </citation>
    <scope>NUCLEOTIDE SEQUENCE [LARGE SCALE GENOMIC DNA]</scope>
    <source>
        <strain evidence="1 2">S356</strain>
    </source>
</reference>
<accession>A0ABU3LGL2</accession>
<gene>
    <name evidence="1" type="ORF">RQM59_10635</name>
</gene>
<sequence>MIDKIIGFKSRFNLIKLLLFSIATSFSCYSQQTDTDEELDGLLDELFFSDQKFLDDFMAVLNQTDFIYATVSYSSNTFFAGRDSGVNQLNVIPQVSYYDSSGFNASIATAYYQEQDPNWDFVSLSAGYANYFDKKRTLSYNISYARFFYSDGWDAFNNSLDLGIGYRNTSNTFGALFSGAYLFGTDNSIQLISRVFGNFKLVRKDTYVLRFKPQINFIIAEQTTSFIRPTNMGPVLVINEHFDLLNTQLNIPIAYTTTSWDFELSWNFNIPKAVGNESNLGTTNFFSFSIGYLLDVSKKK</sequence>
<keyword evidence="2" id="KW-1185">Reference proteome</keyword>
<comment type="caution">
    <text evidence="1">The sequence shown here is derived from an EMBL/GenBank/DDBJ whole genome shotgun (WGS) entry which is preliminary data.</text>
</comment>
<dbReference type="Proteomes" id="UP001257277">
    <property type="component" value="Unassembled WGS sequence"/>
</dbReference>
<name>A0ABU3LGL2_9FLAO</name>
<evidence type="ECO:0000313" key="1">
    <source>
        <dbReference type="EMBL" id="MDT7832837.1"/>
    </source>
</evidence>
<evidence type="ECO:0008006" key="3">
    <source>
        <dbReference type="Google" id="ProtNLM"/>
    </source>
</evidence>
<proteinExistence type="predicted"/>